<accession>A0A7J7H1E6</accession>
<dbReference type="AlphaFoldDB" id="A0A7J7H1E6"/>
<dbReference type="Proteomes" id="UP000593564">
    <property type="component" value="Unassembled WGS sequence"/>
</dbReference>
<keyword evidence="2" id="KW-1185">Reference proteome</keyword>
<proteinExistence type="predicted"/>
<organism evidence="1 2">
    <name type="scientific">Camellia sinensis</name>
    <name type="common">Tea plant</name>
    <name type="synonym">Thea sinensis</name>
    <dbReference type="NCBI Taxonomy" id="4442"/>
    <lineage>
        <taxon>Eukaryota</taxon>
        <taxon>Viridiplantae</taxon>
        <taxon>Streptophyta</taxon>
        <taxon>Embryophyta</taxon>
        <taxon>Tracheophyta</taxon>
        <taxon>Spermatophyta</taxon>
        <taxon>Magnoliopsida</taxon>
        <taxon>eudicotyledons</taxon>
        <taxon>Gunneridae</taxon>
        <taxon>Pentapetalae</taxon>
        <taxon>asterids</taxon>
        <taxon>Ericales</taxon>
        <taxon>Theaceae</taxon>
        <taxon>Camellia</taxon>
    </lineage>
</organism>
<comment type="caution">
    <text evidence="1">The sequence shown here is derived from an EMBL/GenBank/DDBJ whole genome shotgun (WGS) entry which is preliminary data.</text>
</comment>
<evidence type="ECO:0000313" key="2">
    <source>
        <dbReference type="Proteomes" id="UP000593564"/>
    </source>
</evidence>
<protein>
    <submittedName>
        <fullName evidence="1">Uncharacterized protein</fullName>
    </submittedName>
</protein>
<name>A0A7J7H1E6_CAMSI</name>
<reference evidence="1 2" key="2">
    <citation type="submission" date="2020-07" db="EMBL/GenBank/DDBJ databases">
        <title>Genome assembly of wild tea tree DASZ reveals pedigree and selection history of tea varieties.</title>
        <authorList>
            <person name="Zhang W."/>
        </authorList>
    </citation>
    <scope>NUCLEOTIDE SEQUENCE [LARGE SCALE GENOMIC DNA]</scope>
    <source>
        <strain evidence="2">cv. G240</strain>
        <tissue evidence="1">Leaf</tissue>
    </source>
</reference>
<gene>
    <name evidence="1" type="ORF">HYC85_016309</name>
</gene>
<reference evidence="2" key="1">
    <citation type="journal article" date="2020" name="Nat. Commun.">
        <title>Genome assembly of wild tea tree DASZ reveals pedigree and selection history of tea varieties.</title>
        <authorList>
            <person name="Zhang W."/>
            <person name="Zhang Y."/>
            <person name="Qiu H."/>
            <person name="Guo Y."/>
            <person name="Wan H."/>
            <person name="Zhang X."/>
            <person name="Scossa F."/>
            <person name="Alseekh S."/>
            <person name="Zhang Q."/>
            <person name="Wang P."/>
            <person name="Xu L."/>
            <person name="Schmidt M.H."/>
            <person name="Jia X."/>
            <person name="Li D."/>
            <person name="Zhu A."/>
            <person name="Guo F."/>
            <person name="Chen W."/>
            <person name="Ni D."/>
            <person name="Usadel B."/>
            <person name="Fernie A.R."/>
            <person name="Wen W."/>
        </authorList>
    </citation>
    <scope>NUCLEOTIDE SEQUENCE [LARGE SCALE GENOMIC DNA]</scope>
    <source>
        <strain evidence="2">cv. G240</strain>
    </source>
</reference>
<sequence>MIETISLILKLFFTSNSETLTSRSAIFDGQTGKVQNKEPPPKFCQALCTPVKDLHCSKVQNKSVHDYDINLTTKHYEP</sequence>
<evidence type="ECO:0000313" key="1">
    <source>
        <dbReference type="EMBL" id="KAF5946081.1"/>
    </source>
</evidence>
<dbReference type="EMBL" id="JACBKZ010000007">
    <property type="protein sequence ID" value="KAF5946081.1"/>
    <property type="molecule type" value="Genomic_DNA"/>
</dbReference>